<evidence type="ECO:0000256" key="1">
    <source>
        <dbReference type="ARBA" id="ARBA00001974"/>
    </source>
</evidence>
<protein>
    <submittedName>
        <fullName evidence="6">FAD-dependent oxidoreductase</fullName>
    </submittedName>
</protein>
<dbReference type="Pfam" id="PF01266">
    <property type="entry name" value="DAO"/>
    <property type="match status" value="1"/>
</dbReference>
<feature type="domain" description="FAD dependent oxidoreductase" evidence="5">
    <location>
        <begin position="3"/>
        <end position="324"/>
    </location>
</feature>
<gene>
    <name evidence="6" type="ORF">HCU67_07180</name>
</gene>
<keyword evidence="7" id="KW-1185">Reference proteome</keyword>
<comment type="similarity">
    <text evidence="2">Belongs to the DadA oxidoreductase family.</text>
</comment>
<dbReference type="PANTHER" id="PTHR13847:SF286">
    <property type="entry name" value="D-AMINO ACID DEHYDROGENASE"/>
    <property type="match status" value="1"/>
</dbReference>
<name>A0ABX1GS22_9FLAO</name>
<comment type="caution">
    <text evidence="6">The sequence shown here is derived from an EMBL/GenBank/DDBJ whole genome shotgun (WGS) entry which is preliminary data.</text>
</comment>
<keyword evidence="3" id="KW-0285">Flavoprotein</keyword>
<dbReference type="InterPro" id="IPR006076">
    <property type="entry name" value="FAD-dep_OxRdtase"/>
</dbReference>
<comment type="cofactor">
    <cofactor evidence="1">
        <name>FAD</name>
        <dbReference type="ChEBI" id="CHEBI:57692"/>
    </cofactor>
</comment>
<organism evidence="6 7">
    <name type="scientific">Croceivirga thetidis</name>
    <dbReference type="NCBI Taxonomy" id="2721623"/>
    <lineage>
        <taxon>Bacteria</taxon>
        <taxon>Pseudomonadati</taxon>
        <taxon>Bacteroidota</taxon>
        <taxon>Flavobacteriia</taxon>
        <taxon>Flavobacteriales</taxon>
        <taxon>Flavobacteriaceae</taxon>
        <taxon>Croceivirga</taxon>
    </lineage>
</organism>
<evidence type="ECO:0000313" key="7">
    <source>
        <dbReference type="Proteomes" id="UP000718451"/>
    </source>
</evidence>
<dbReference type="InterPro" id="IPR036188">
    <property type="entry name" value="FAD/NAD-bd_sf"/>
</dbReference>
<evidence type="ECO:0000256" key="4">
    <source>
        <dbReference type="ARBA" id="ARBA00023002"/>
    </source>
</evidence>
<dbReference type="SUPFAM" id="SSF54373">
    <property type="entry name" value="FAD-linked reductases, C-terminal domain"/>
    <property type="match status" value="1"/>
</dbReference>
<dbReference type="RefSeq" id="WP_168551878.1">
    <property type="nucleotide sequence ID" value="NZ_JAAWWL010000001.1"/>
</dbReference>
<dbReference type="Gene3D" id="3.50.50.60">
    <property type="entry name" value="FAD/NAD(P)-binding domain"/>
    <property type="match status" value="1"/>
</dbReference>
<sequence length="351" mass="39980">MTDYLIVGLGLAGISFCEQLESNGKSFYVVADDSQQASLVAGGLYNPVILKRFTMAWKAHEQMGLVDDFYTKLESKLGTKLDYKVPVLRRFASIEEQNMWFEAADKPVLNKYLSTDLKVNHNPEINAPFGYGEVLYTGRIDTKLLQSKYQEFLEKNERFSKSSFDFESLEINEDSFRYQSRTYKKIVFADGFGLKSNPFFNYLPLNGTKGELLTIRAPKLTELNVIKSSVFIIPLGDDLYRIGATYKWKDKTNEPTEASKNELLEKLETFLKSDYEVVKHVAGVRPTVADRRPLLGEHPTQKSLYTLNGFGSRGVLIAPYASDYLYNFIEKGAQLPSEINIERFKSAYKKA</sequence>
<proteinExistence type="inferred from homology"/>
<evidence type="ECO:0000259" key="5">
    <source>
        <dbReference type="Pfam" id="PF01266"/>
    </source>
</evidence>
<dbReference type="Gene3D" id="3.30.9.10">
    <property type="entry name" value="D-Amino Acid Oxidase, subunit A, domain 2"/>
    <property type="match status" value="1"/>
</dbReference>
<dbReference type="Proteomes" id="UP000718451">
    <property type="component" value="Unassembled WGS sequence"/>
</dbReference>
<dbReference type="SUPFAM" id="SSF51971">
    <property type="entry name" value="Nucleotide-binding domain"/>
    <property type="match status" value="1"/>
</dbReference>
<reference evidence="6 7" key="1">
    <citation type="submission" date="2020-04" db="EMBL/GenBank/DDBJ databases">
        <authorList>
            <person name="Yoon J."/>
        </authorList>
    </citation>
    <scope>NUCLEOTIDE SEQUENCE [LARGE SCALE GENOMIC DNA]</scope>
    <source>
        <strain evidence="6 7">DJ-13</strain>
    </source>
</reference>
<accession>A0ABX1GS22</accession>
<evidence type="ECO:0000256" key="2">
    <source>
        <dbReference type="ARBA" id="ARBA00009410"/>
    </source>
</evidence>
<dbReference type="EMBL" id="JAAWWL010000001">
    <property type="protein sequence ID" value="NKI31725.1"/>
    <property type="molecule type" value="Genomic_DNA"/>
</dbReference>
<dbReference type="PANTHER" id="PTHR13847">
    <property type="entry name" value="SARCOSINE DEHYDROGENASE-RELATED"/>
    <property type="match status" value="1"/>
</dbReference>
<evidence type="ECO:0000313" key="6">
    <source>
        <dbReference type="EMBL" id="NKI31725.1"/>
    </source>
</evidence>
<keyword evidence="4" id="KW-0560">Oxidoreductase</keyword>
<evidence type="ECO:0000256" key="3">
    <source>
        <dbReference type="ARBA" id="ARBA00022630"/>
    </source>
</evidence>